<feature type="transmembrane region" description="Helical" evidence="9">
    <location>
        <begin position="87"/>
        <end position="105"/>
    </location>
</feature>
<comment type="similarity">
    <text evidence="2">Belongs to the major facilitator superfamily. Metabolite:H+ Symporter (MHS) family (TC 2.A.1.6) family.</text>
</comment>
<protein>
    <submittedName>
        <fullName evidence="11">MFS transporter</fullName>
    </submittedName>
</protein>
<feature type="transmembrane region" description="Helical" evidence="9">
    <location>
        <begin position="309"/>
        <end position="327"/>
    </location>
</feature>
<evidence type="ECO:0000313" key="12">
    <source>
        <dbReference type="Proteomes" id="UP000036196"/>
    </source>
</evidence>
<dbReference type="PROSITE" id="PS50850">
    <property type="entry name" value="MFS"/>
    <property type="match status" value="1"/>
</dbReference>
<dbReference type="PROSITE" id="PS00217">
    <property type="entry name" value="SUGAR_TRANSPORT_2"/>
    <property type="match status" value="1"/>
</dbReference>
<feature type="transmembrane region" description="Helical" evidence="9">
    <location>
        <begin position="378"/>
        <end position="397"/>
    </location>
</feature>
<evidence type="ECO:0000256" key="5">
    <source>
        <dbReference type="ARBA" id="ARBA00022692"/>
    </source>
</evidence>
<evidence type="ECO:0000313" key="11">
    <source>
        <dbReference type="EMBL" id="KMK13230.1"/>
    </source>
</evidence>
<dbReference type="Proteomes" id="UP000036196">
    <property type="component" value="Unassembled WGS sequence"/>
</dbReference>
<gene>
    <name evidence="11" type="ORF">ABW06_13070</name>
</gene>
<keyword evidence="7 9" id="KW-1133">Transmembrane helix</keyword>
<feature type="domain" description="Major facilitator superfamily (MFS) profile" evidence="10">
    <location>
        <begin position="15"/>
        <end position="425"/>
    </location>
</feature>
<dbReference type="FunFam" id="1.20.1250.20:FF:000001">
    <property type="entry name" value="Dicarboxylate MFS transporter"/>
    <property type="match status" value="1"/>
</dbReference>
<evidence type="ECO:0000256" key="7">
    <source>
        <dbReference type="ARBA" id="ARBA00022989"/>
    </source>
</evidence>
<feature type="transmembrane region" description="Helical" evidence="9">
    <location>
        <begin position="403"/>
        <end position="420"/>
    </location>
</feature>
<reference evidence="11 12" key="1">
    <citation type="submission" date="2015-05" db="EMBL/GenBank/DDBJ databases">
        <title>Genome sequences of Pluralibacter gergoviae.</title>
        <authorList>
            <person name="Greninger A.L."/>
            <person name="Miller S."/>
        </authorList>
    </citation>
    <scope>NUCLEOTIDE SEQUENCE [LARGE SCALE GENOMIC DNA]</scope>
    <source>
        <strain evidence="11 12">JS81F13</strain>
    </source>
</reference>
<dbReference type="PANTHER" id="PTHR43528:SF1">
    <property type="entry name" value="ALPHA-KETOGLUTARATE PERMEASE"/>
    <property type="match status" value="1"/>
</dbReference>
<dbReference type="GO" id="GO:0005886">
    <property type="term" value="C:plasma membrane"/>
    <property type="evidence" value="ECO:0007669"/>
    <property type="project" value="UniProtKB-SubCell"/>
</dbReference>
<name>A0A0J5L348_PLUGE</name>
<evidence type="ECO:0000256" key="6">
    <source>
        <dbReference type="ARBA" id="ARBA00022847"/>
    </source>
</evidence>
<evidence type="ECO:0000259" key="10">
    <source>
        <dbReference type="PROSITE" id="PS50850"/>
    </source>
</evidence>
<feature type="transmembrane region" description="Helical" evidence="9">
    <location>
        <begin position="111"/>
        <end position="130"/>
    </location>
</feature>
<dbReference type="EMBL" id="LDZF01000012">
    <property type="protein sequence ID" value="KMK13230.1"/>
    <property type="molecule type" value="Genomic_DNA"/>
</dbReference>
<keyword evidence="4" id="KW-1003">Cell membrane</keyword>
<dbReference type="SUPFAM" id="SSF103473">
    <property type="entry name" value="MFS general substrate transporter"/>
    <property type="match status" value="1"/>
</dbReference>
<dbReference type="PANTHER" id="PTHR43528">
    <property type="entry name" value="ALPHA-KETOGLUTARATE PERMEASE"/>
    <property type="match status" value="1"/>
</dbReference>
<dbReference type="GO" id="GO:0015293">
    <property type="term" value="F:symporter activity"/>
    <property type="evidence" value="ECO:0007669"/>
    <property type="project" value="UniProtKB-KW"/>
</dbReference>
<keyword evidence="5 9" id="KW-0812">Transmembrane</keyword>
<comment type="subcellular location">
    <subcellularLocation>
        <location evidence="1">Cell membrane</location>
        <topology evidence="1">Multi-pass membrane protein</topology>
    </subcellularLocation>
</comment>
<keyword evidence="8 9" id="KW-0472">Membrane</keyword>
<feature type="transmembrane region" description="Helical" evidence="9">
    <location>
        <begin position="245"/>
        <end position="267"/>
    </location>
</feature>
<keyword evidence="6" id="KW-0769">Symport</keyword>
<keyword evidence="3" id="KW-0813">Transport</keyword>
<keyword evidence="12" id="KW-1185">Reference proteome</keyword>
<dbReference type="InterPro" id="IPR005828">
    <property type="entry name" value="MFS_sugar_transport-like"/>
</dbReference>
<feature type="transmembrane region" description="Helical" evidence="9">
    <location>
        <begin position="187"/>
        <end position="208"/>
    </location>
</feature>
<feature type="transmembrane region" description="Helical" evidence="9">
    <location>
        <begin position="333"/>
        <end position="357"/>
    </location>
</feature>
<comment type="caution">
    <text evidence="11">The sequence shown here is derived from an EMBL/GenBank/DDBJ whole genome shotgun (WGS) entry which is preliminary data.</text>
</comment>
<dbReference type="STRING" id="61647.LG71_16925"/>
<dbReference type="Pfam" id="PF00083">
    <property type="entry name" value="Sugar_tr"/>
    <property type="match status" value="1"/>
</dbReference>
<dbReference type="PATRIC" id="fig|61647.15.peg.767"/>
<dbReference type="RefSeq" id="WP_048279176.1">
    <property type="nucleotide sequence ID" value="NZ_LDZF01000012.1"/>
</dbReference>
<feature type="transmembrane region" description="Helical" evidence="9">
    <location>
        <begin position="279"/>
        <end position="300"/>
    </location>
</feature>
<feature type="transmembrane region" description="Helical" evidence="9">
    <location>
        <begin position="27"/>
        <end position="46"/>
    </location>
</feature>
<organism evidence="11 12">
    <name type="scientific">Pluralibacter gergoviae</name>
    <name type="common">Enterobacter gergoviae</name>
    <dbReference type="NCBI Taxonomy" id="61647"/>
    <lineage>
        <taxon>Bacteria</taxon>
        <taxon>Pseudomonadati</taxon>
        <taxon>Pseudomonadota</taxon>
        <taxon>Gammaproteobacteria</taxon>
        <taxon>Enterobacterales</taxon>
        <taxon>Enterobacteriaceae</taxon>
        <taxon>Pluralibacter</taxon>
    </lineage>
</organism>
<feature type="transmembrane region" description="Helical" evidence="9">
    <location>
        <begin position="151"/>
        <end position="175"/>
    </location>
</feature>
<evidence type="ECO:0000256" key="2">
    <source>
        <dbReference type="ARBA" id="ARBA00008240"/>
    </source>
</evidence>
<dbReference type="InterPro" id="IPR020846">
    <property type="entry name" value="MFS_dom"/>
</dbReference>
<dbReference type="InterPro" id="IPR051084">
    <property type="entry name" value="H+-coupled_symporters"/>
</dbReference>
<dbReference type="InterPro" id="IPR036259">
    <property type="entry name" value="MFS_trans_sf"/>
</dbReference>
<feature type="transmembrane region" description="Helical" evidence="9">
    <location>
        <begin position="52"/>
        <end position="75"/>
    </location>
</feature>
<accession>A0A0J5L348</accession>
<dbReference type="Gene3D" id="1.20.1250.20">
    <property type="entry name" value="MFS general substrate transporter like domains"/>
    <property type="match status" value="2"/>
</dbReference>
<dbReference type="AlphaFoldDB" id="A0A0J5L348"/>
<dbReference type="InterPro" id="IPR011701">
    <property type="entry name" value="MFS"/>
</dbReference>
<evidence type="ECO:0000256" key="8">
    <source>
        <dbReference type="ARBA" id="ARBA00023136"/>
    </source>
</evidence>
<evidence type="ECO:0000256" key="9">
    <source>
        <dbReference type="SAM" id="Phobius"/>
    </source>
</evidence>
<evidence type="ECO:0000256" key="4">
    <source>
        <dbReference type="ARBA" id="ARBA00022475"/>
    </source>
</evidence>
<dbReference type="eggNOG" id="COG0477">
    <property type="taxonomic scope" value="Bacteria"/>
</dbReference>
<sequence length="452" mass="47640">MLNPHSVPPVTLRKVAAAAAVGNFVEWFDFAIYGFLATVIAAQFFSQSLPQAALLQTFAVFAVAFALRPLGGVVFGMLGDKFGRKRILSVTVLLMAASTTVIGLLPDYHQIGVAAPLLLTLARCVQGFSAGGEYAGACAYVMEHSPDNRRAWYGSFLPVSTFTAFAAAAVMVFGLDAALSPAQMGLWGWRIPFLVAAPLGLIGVYLRLRMEETPAFRAALAESDGVPHAPFAETVRQQGGNILRLGAFIALTALSFYMFTTFFSTFLQTEAGFSRASALLVSTVALLFAAALCPPAGLLCDRIGRRKTMALTALWAIVSVYPAWRLAGSGHLWAAIAGDLMLAVGAVLSGVVTATLLSEVFPTRARYTASAITYNVAYTIFGGTAPLVATWLIGYTGSSVSPAWYLGAVAIMALIGGLSLPETSRISLAAAGHKVAPGEGFAPLKSEKEISY</sequence>
<dbReference type="InterPro" id="IPR005829">
    <property type="entry name" value="Sugar_transporter_CS"/>
</dbReference>
<proteinExistence type="inferred from homology"/>
<evidence type="ECO:0000256" key="3">
    <source>
        <dbReference type="ARBA" id="ARBA00022448"/>
    </source>
</evidence>
<dbReference type="Pfam" id="PF07690">
    <property type="entry name" value="MFS_1"/>
    <property type="match status" value="1"/>
</dbReference>
<evidence type="ECO:0000256" key="1">
    <source>
        <dbReference type="ARBA" id="ARBA00004651"/>
    </source>
</evidence>